<proteinExistence type="predicted"/>
<dbReference type="InterPro" id="IPR006612">
    <property type="entry name" value="THAP_Znf"/>
</dbReference>
<reference evidence="8" key="1">
    <citation type="submission" date="2021-07" db="EMBL/GenBank/DDBJ databases">
        <authorList>
            <person name="Catto M.A."/>
            <person name="Jacobson A."/>
            <person name="Kennedy G."/>
            <person name="Labadie P."/>
            <person name="Hunt B.G."/>
            <person name="Srinivasan R."/>
        </authorList>
    </citation>
    <scope>NUCLEOTIDE SEQUENCE</scope>
    <source>
        <strain evidence="8">PL_HMW_Pooled</strain>
        <tissue evidence="8">Head</tissue>
    </source>
</reference>
<dbReference type="GO" id="GO:0008270">
    <property type="term" value="F:zinc ion binding"/>
    <property type="evidence" value="ECO:0007669"/>
    <property type="project" value="UniProtKB-KW"/>
</dbReference>
<dbReference type="Pfam" id="PF13613">
    <property type="entry name" value="HTH_Tnp_4"/>
    <property type="match status" value="1"/>
</dbReference>
<dbReference type="EMBL" id="JAHWGI010001201">
    <property type="protein sequence ID" value="KAK3924803.1"/>
    <property type="molecule type" value="Genomic_DNA"/>
</dbReference>
<organism evidence="8 9">
    <name type="scientific">Frankliniella fusca</name>
    <dbReference type="NCBI Taxonomy" id="407009"/>
    <lineage>
        <taxon>Eukaryota</taxon>
        <taxon>Metazoa</taxon>
        <taxon>Ecdysozoa</taxon>
        <taxon>Arthropoda</taxon>
        <taxon>Hexapoda</taxon>
        <taxon>Insecta</taxon>
        <taxon>Pterygota</taxon>
        <taxon>Neoptera</taxon>
        <taxon>Paraneoptera</taxon>
        <taxon>Thysanoptera</taxon>
        <taxon>Terebrantia</taxon>
        <taxon>Thripoidea</taxon>
        <taxon>Thripidae</taxon>
        <taxon>Frankliniella</taxon>
    </lineage>
</organism>
<dbReference type="InterPro" id="IPR027806">
    <property type="entry name" value="HARBI1_dom"/>
</dbReference>
<feature type="domain" description="THAP-type" evidence="7">
    <location>
        <begin position="1"/>
        <end position="51"/>
    </location>
</feature>
<evidence type="ECO:0000256" key="3">
    <source>
        <dbReference type="ARBA" id="ARBA00022771"/>
    </source>
</evidence>
<evidence type="ECO:0000256" key="4">
    <source>
        <dbReference type="ARBA" id="ARBA00022833"/>
    </source>
</evidence>
<accession>A0AAE1HP87</accession>
<dbReference type="Pfam" id="PF13359">
    <property type="entry name" value="DDE_Tnp_4"/>
    <property type="match status" value="1"/>
</dbReference>
<dbReference type="AlphaFoldDB" id="A0AAE1HP87"/>
<dbReference type="InterPro" id="IPR027805">
    <property type="entry name" value="Transposase_HTH_dom"/>
</dbReference>
<dbReference type="PANTHER" id="PTHR23080:SF133">
    <property type="entry name" value="SI:CH211-262I1.5-RELATED"/>
    <property type="match status" value="1"/>
</dbReference>
<protein>
    <submittedName>
        <fullName evidence="8">Protein ALP1-like</fullName>
    </submittedName>
</protein>
<keyword evidence="3 6" id="KW-0863">Zinc-finger</keyword>
<sequence length="443" mass="50446">MYRFPKTPMKLAIWKRNIRRDDREPTKFSRICSCHFVDGSKLKGPTIFSWNKAKRFLFKSPVKQTRRKREKTQQQQVLPEHEPAAQEVVVPVEGDTVPIEEDTVPVEEDTVPAQDIVQPQSVEDFRLLIATQASQINLLLKENEDLKKRPTKLDMLLLQHEKEEHYTGLPNKDTFEVLLSILQAQEFKYYNGWVVKSLSVHDQLFLTLLKLRRNLSHTDLGDGFKISRGTVTNIFLTWLHALHQALVPKLFGKIPSRFKNKESLPSSFKNFSNCRIVIDCTEVTTACPESMYKSNKMFSQYKKRITLKGLVGVAPNGTITHVSSLYPGSTSDKAIFADCGIIEQLEAGDSILADKGFLISSLLPDGVELNIPPFKDVQQFTSAQVARHISIAKARIHVERANERIKNFLILNYIPEYYVSFSSLIFQVCCALTCFQTALIADV</sequence>
<evidence type="ECO:0000313" key="9">
    <source>
        <dbReference type="Proteomes" id="UP001219518"/>
    </source>
</evidence>
<evidence type="ECO:0000256" key="2">
    <source>
        <dbReference type="ARBA" id="ARBA00022723"/>
    </source>
</evidence>
<gene>
    <name evidence="8" type="ORF">KUF71_012937</name>
</gene>
<keyword evidence="9" id="KW-1185">Reference proteome</keyword>
<keyword evidence="2" id="KW-0479">Metal-binding</keyword>
<evidence type="ECO:0000256" key="5">
    <source>
        <dbReference type="ARBA" id="ARBA00023125"/>
    </source>
</evidence>
<dbReference type="Pfam" id="PF05485">
    <property type="entry name" value="THAP"/>
    <property type="match status" value="1"/>
</dbReference>
<evidence type="ECO:0000259" key="7">
    <source>
        <dbReference type="PROSITE" id="PS50950"/>
    </source>
</evidence>
<dbReference type="PANTHER" id="PTHR23080">
    <property type="entry name" value="THAP DOMAIN PROTEIN"/>
    <property type="match status" value="1"/>
</dbReference>
<dbReference type="SUPFAM" id="SSF57716">
    <property type="entry name" value="Glucocorticoid receptor-like (DNA-binding domain)"/>
    <property type="match status" value="1"/>
</dbReference>
<comment type="caution">
    <text evidence="8">The sequence shown here is derived from an EMBL/GenBank/DDBJ whole genome shotgun (WGS) entry which is preliminary data.</text>
</comment>
<evidence type="ECO:0000256" key="6">
    <source>
        <dbReference type="PROSITE-ProRule" id="PRU00309"/>
    </source>
</evidence>
<evidence type="ECO:0000313" key="8">
    <source>
        <dbReference type="EMBL" id="KAK3924803.1"/>
    </source>
</evidence>
<name>A0AAE1HP87_9NEOP</name>
<evidence type="ECO:0000256" key="1">
    <source>
        <dbReference type="ARBA" id="ARBA00001968"/>
    </source>
</evidence>
<dbReference type="PROSITE" id="PS50950">
    <property type="entry name" value="ZF_THAP"/>
    <property type="match status" value="1"/>
</dbReference>
<keyword evidence="5 6" id="KW-0238">DNA-binding</keyword>
<dbReference type="GO" id="GO:0003677">
    <property type="term" value="F:DNA binding"/>
    <property type="evidence" value="ECO:0007669"/>
    <property type="project" value="UniProtKB-UniRule"/>
</dbReference>
<dbReference type="Proteomes" id="UP001219518">
    <property type="component" value="Unassembled WGS sequence"/>
</dbReference>
<comment type="cofactor">
    <cofactor evidence="1">
        <name>a divalent metal cation</name>
        <dbReference type="ChEBI" id="CHEBI:60240"/>
    </cofactor>
</comment>
<keyword evidence="4" id="KW-0862">Zinc</keyword>
<reference evidence="8" key="2">
    <citation type="journal article" date="2023" name="BMC Genomics">
        <title>Pest status, molecular evolution, and epigenetic factors derived from the genome assembly of Frankliniella fusca, a thysanopteran phytovirus vector.</title>
        <authorList>
            <person name="Catto M.A."/>
            <person name="Labadie P.E."/>
            <person name="Jacobson A.L."/>
            <person name="Kennedy G.G."/>
            <person name="Srinivasan R."/>
            <person name="Hunt B.G."/>
        </authorList>
    </citation>
    <scope>NUCLEOTIDE SEQUENCE</scope>
    <source>
        <strain evidence="8">PL_HMW_Pooled</strain>
    </source>
</reference>